<sequence length="158" mass="17154">MELLYNDISSSTFFLFFIMIYIGLTVLLYQAEESDQSLKESEGNVRASFCSNGGVDSGSESENMFLATFSSELELVKGKGSAGLKVSKDNSGPVLGLELGLVNDKNNVMSSDSKVDCEIKIVNNVELDLESEFICSVNFEKGIISVSCSLPDEPFIGF</sequence>
<evidence type="ECO:0000256" key="1">
    <source>
        <dbReference type="SAM" id="Phobius"/>
    </source>
</evidence>
<keyword evidence="1" id="KW-0812">Transmembrane</keyword>
<accession>A0A397VL42</accession>
<feature type="transmembrane region" description="Helical" evidence="1">
    <location>
        <begin position="12"/>
        <end position="29"/>
    </location>
</feature>
<proteinExistence type="predicted"/>
<dbReference type="Proteomes" id="UP000266673">
    <property type="component" value="Unassembled WGS sequence"/>
</dbReference>
<protein>
    <submittedName>
        <fullName evidence="2">Uncharacterized protein</fullName>
    </submittedName>
</protein>
<dbReference type="EMBL" id="QKWP01000447">
    <property type="protein sequence ID" value="RIB19896.1"/>
    <property type="molecule type" value="Genomic_DNA"/>
</dbReference>
<keyword evidence="3" id="KW-1185">Reference proteome</keyword>
<comment type="caution">
    <text evidence="2">The sequence shown here is derived from an EMBL/GenBank/DDBJ whole genome shotgun (WGS) entry which is preliminary data.</text>
</comment>
<evidence type="ECO:0000313" key="3">
    <source>
        <dbReference type="Proteomes" id="UP000266673"/>
    </source>
</evidence>
<organism evidence="2 3">
    <name type="scientific">Gigaspora rosea</name>
    <dbReference type="NCBI Taxonomy" id="44941"/>
    <lineage>
        <taxon>Eukaryota</taxon>
        <taxon>Fungi</taxon>
        <taxon>Fungi incertae sedis</taxon>
        <taxon>Mucoromycota</taxon>
        <taxon>Glomeromycotina</taxon>
        <taxon>Glomeromycetes</taxon>
        <taxon>Diversisporales</taxon>
        <taxon>Gigasporaceae</taxon>
        <taxon>Gigaspora</taxon>
    </lineage>
</organism>
<keyword evidence="1" id="KW-1133">Transmembrane helix</keyword>
<keyword evidence="1" id="KW-0472">Membrane</keyword>
<name>A0A397VL42_9GLOM</name>
<dbReference type="AlphaFoldDB" id="A0A397VL42"/>
<gene>
    <name evidence="2" type="ORF">C2G38_2035697</name>
</gene>
<reference evidence="2 3" key="1">
    <citation type="submission" date="2018-06" db="EMBL/GenBank/DDBJ databases">
        <title>Comparative genomics reveals the genomic features of Rhizophagus irregularis, R. cerebriforme, R. diaphanum and Gigaspora rosea, and their symbiotic lifestyle signature.</title>
        <authorList>
            <person name="Morin E."/>
            <person name="San Clemente H."/>
            <person name="Chen E.C.H."/>
            <person name="De La Providencia I."/>
            <person name="Hainaut M."/>
            <person name="Kuo A."/>
            <person name="Kohler A."/>
            <person name="Murat C."/>
            <person name="Tang N."/>
            <person name="Roy S."/>
            <person name="Loubradou J."/>
            <person name="Henrissat B."/>
            <person name="Grigoriev I.V."/>
            <person name="Corradi N."/>
            <person name="Roux C."/>
            <person name="Martin F.M."/>
        </authorList>
    </citation>
    <scope>NUCLEOTIDE SEQUENCE [LARGE SCALE GENOMIC DNA]</scope>
    <source>
        <strain evidence="2 3">DAOM 194757</strain>
    </source>
</reference>
<evidence type="ECO:0000313" key="2">
    <source>
        <dbReference type="EMBL" id="RIB19896.1"/>
    </source>
</evidence>